<proteinExistence type="predicted"/>
<reference evidence="1 2" key="1">
    <citation type="submission" date="2012-10" db="EMBL/GenBank/DDBJ databases">
        <title>Complete genome sequence of Moumouvirus goulette.</title>
        <authorList>
            <person name="Fournous G."/>
            <person name="Bougalmi M."/>
            <person name="Colson P."/>
        </authorList>
    </citation>
    <scope>NUCLEOTIDE SEQUENCE [LARGE SCALE GENOMIC DNA]</scope>
</reference>
<accession>M1PNS9</accession>
<dbReference type="EMBL" id="KC008572">
    <property type="protein sequence ID" value="AGF85686.1"/>
    <property type="molecule type" value="Genomic_DNA"/>
</dbReference>
<sequence>MEDLDPIFKIIFENRGMISGSFVRDCIIREQKINPDKDIDILILFDKVLNLKADLIKHFNAKILEMDFNEEDKICHFIAYINDYEFDIFSGGDTYCYLSPPDVDVNTLCWDPFGLESWYYFCDEDEEKYGYEMKINDIVQRCQNKQAVAIRSEWEDDISLDQRLDKITGNGWTLLN</sequence>
<gene>
    <name evidence="1" type="ORF">glt_00883</name>
</gene>
<evidence type="ECO:0000313" key="1">
    <source>
        <dbReference type="EMBL" id="AGF85686.1"/>
    </source>
</evidence>
<evidence type="ECO:0000313" key="2">
    <source>
        <dbReference type="Proteomes" id="UP000241071"/>
    </source>
</evidence>
<protein>
    <submittedName>
        <fullName evidence="1">Uncharacterized protein</fullName>
    </submittedName>
</protein>
<dbReference type="Proteomes" id="UP000241071">
    <property type="component" value="Segment"/>
</dbReference>
<organism evidence="1 2">
    <name type="scientific">Moumouvirus goulette</name>
    <dbReference type="NCBI Taxonomy" id="1247379"/>
    <lineage>
        <taxon>Viruses</taxon>
        <taxon>Varidnaviria</taxon>
        <taxon>Bamfordvirae</taxon>
        <taxon>Nucleocytoviricota</taxon>
        <taxon>Megaviricetes</taxon>
        <taxon>Imitervirales</taxon>
        <taxon>Mimiviridae</taxon>
        <taxon>Megamimivirinae</taxon>
        <taxon>Moumouvirus</taxon>
        <taxon>Moumouvirus goulettemassiliense</taxon>
    </lineage>
</organism>
<name>M1PNS9_9VIRU</name>
<keyword evidence="2" id="KW-1185">Reference proteome</keyword>